<dbReference type="GO" id="GO:0016787">
    <property type="term" value="F:hydrolase activity"/>
    <property type="evidence" value="ECO:0007669"/>
    <property type="project" value="UniProtKB-KW"/>
</dbReference>
<name>A0A059ZLN3_ACICK</name>
<keyword evidence="2" id="KW-0378">Hydrolase</keyword>
<dbReference type="PANTHER" id="PTHR42103:SF2">
    <property type="entry name" value="AB HYDROLASE-1 DOMAIN-CONTAINING PROTEIN"/>
    <property type="match status" value="1"/>
</dbReference>
<dbReference type="Gene3D" id="3.40.50.1820">
    <property type="entry name" value="alpha/beta hydrolase"/>
    <property type="match status" value="1"/>
</dbReference>
<dbReference type="SUPFAM" id="SSF53474">
    <property type="entry name" value="alpha/beta-Hydrolases"/>
    <property type="match status" value="1"/>
</dbReference>
<dbReference type="Proteomes" id="UP000005522">
    <property type="component" value="Chromosome"/>
</dbReference>
<dbReference type="InterPro" id="IPR000383">
    <property type="entry name" value="Xaa-Pro-like_dom"/>
</dbReference>
<evidence type="ECO:0000313" key="2">
    <source>
        <dbReference type="EMBL" id="AIA53974.1"/>
    </source>
</evidence>
<dbReference type="Pfam" id="PF02129">
    <property type="entry name" value="Peptidase_S15"/>
    <property type="match status" value="1"/>
</dbReference>
<dbReference type="RefSeq" id="WP_004869831.1">
    <property type="nucleotide sequence ID" value="NZ_CP005986.1"/>
</dbReference>
<feature type="domain" description="Xaa-Pro dipeptidyl-peptidase-like" evidence="1">
    <location>
        <begin position="40"/>
        <end position="157"/>
    </location>
</feature>
<reference evidence="2 3" key="1">
    <citation type="journal article" date="2009" name="J. Bacteriol.">
        <title>Draft genome sequence of the extremely acidophilic bacterium Acidithiobacillus caldus ATCC 51756 reveals metabolic versatility in the genus Acidithiobacillus.</title>
        <authorList>
            <person name="Valdes J."/>
            <person name="Quatrini R."/>
            <person name="Hallberg K."/>
            <person name="Dopson M."/>
            <person name="Valenzuela P.D."/>
            <person name="Holmes D.S."/>
        </authorList>
    </citation>
    <scope>NUCLEOTIDE SEQUENCE [LARGE SCALE GENOMIC DNA]</scope>
    <source>
        <strain evidence="3">ATCC 51756 / DSM 8584 / KU</strain>
    </source>
</reference>
<dbReference type="InterPro" id="IPR029058">
    <property type="entry name" value="AB_hydrolase_fold"/>
</dbReference>
<evidence type="ECO:0000313" key="3">
    <source>
        <dbReference type="Proteomes" id="UP000005522"/>
    </source>
</evidence>
<accession>A0A059ZLN3</accession>
<protein>
    <submittedName>
        <fullName evidence="2">Alpha/beta hydrolase</fullName>
    </submittedName>
</protein>
<dbReference type="eggNOG" id="COG2945">
    <property type="taxonomic scope" value="Bacteria"/>
</dbReference>
<evidence type="ECO:0000259" key="1">
    <source>
        <dbReference type="Pfam" id="PF02129"/>
    </source>
</evidence>
<dbReference type="HOGENOM" id="CLU_086287_1_0_6"/>
<organism evidence="2 3">
    <name type="scientific">Acidithiobacillus caldus (strain ATCC 51756 / DSM 8584 / KU)</name>
    <dbReference type="NCBI Taxonomy" id="637389"/>
    <lineage>
        <taxon>Bacteria</taxon>
        <taxon>Pseudomonadati</taxon>
        <taxon>Pseudomonadota</taxon>
        <taxon>Acidithiobacillia</taxon>
        <taxon>Acidithiobacillales</taxon>
        <taxon>Acidithiobacillaceae</taxon>
        <taxon>Acidithiobacillus</taxon>
    </lineage>
</organism>
<dbReference type="KEGG" id="acz:Acaty_c0082"/>
<proteinExistence type="predicted"/>
<dbReference type="EMBL" id="CP005986">
    <property type="protein sequence ID" value="AIA53974.1"/>
    <property type="molecule type" value="Genomic_DNA"/>
</dbReference>
<dbReference type="PANTHER" id="PTHR42103">
    <property type="entry name" value="ALPHA/BETA-HYDROLASES SUPERFAMILY PROTEIN"/>
    <property type="match status" value="1"/>
</dbReference>
<dbReference type="AlphaFoldDB" id="A0A059ZLN3"/>
<gene>
    <name evidence="2" type="ORF">Acaty_c0082</name>
</gene>
<sequence>MLPIDRTHLYDGKELELECVGERVFIPGPVGLLEGLTACPERETRRAVAVILHPHPLYGGTLNNKVVHYLSRSCNRLGIPSLRFNFRGVGESGGHYDDGRGETDDCLAVLDWVAQRRPGFSIWLAGFSFGAYVAYRAARDPRVRQLITVAPPVNLFDFTGLPEPQCPWMVIQGESDELVPADAVWSWLDSLPVDPERVSLPADHFFHGRLATIEAALLERFQADPAGEGDGRDCAFELSRG</sequence>